<dbReference type="InterPro" id="IPR000219">
    <property type="entry name" value="DH_dom"/>
</dbReference>
<protein>
    <recommendedName>
        <fullName evidence="2">DH domain-containing protein</fullName>
    </recommendedName>
</protein>
<dbReference type="PANTHER" id="PTHR12673">
    <property type="entry name" value="FACIOGENITAL DYSPLASIA PROTEIN"/>
    <property type="match status" value="1"/>
</dbReference>
<organism evidence="3 4">
    <name type="scientific">Naegleria fowleri</name>
    <name type="common">Brain eating amoeba</name>
    <dbReference type="NCBI Taxonomy" id="5763"/>
    <lineage>
        <taxon>Eukaryota</taxon>
        <taxon>Discoba</taxon>
        <taxon>Heterolobosea</taxon>
        <taxon>Tetramitia</taxon>
        <taxon>Eutetramitia</taxon>
        <taxon>Vahlkampfiidae</taxon>
        <taxon>Naegleria</taxon>
    </lineage>
</organism>
<evidence type="ECO:0000259" key="2">
    <source>
        <dbReference type="PROSITE" id="PS50010"/>
    </source>
</evidence>
<feature type="domain" description="DH" evidence="2">
    <location>
        <begin position="373"/>
        <end position="569"/>
    </location>
</feature>
<dbReference type="CDD" id="cd00160">
    <property type="entry name" value="RhoGEF"/>
    <property type="match status" value="1"/>
</dbReference>
<dbReference type="Gene3D" id="2.30.29.30">
    <property type="entry name" value="Pleckstrin-homology domain (PH domain)/Phosphotyrosine-binding domain (PTB)"/>
    <property type="match status" value="1"/>
</dbReference>
<feature type="compositionally biased region" description="Polar residues" evidence="1">
    <location>
        <begin position="929"/>
        <end position="942"/>
    </location>
</feature>
<evidence type="ECO:0000313" key="3">
    <source>
        <dbReference type="EMBL" id="KAF0973513.1"/>
    </source>
</evidence>
<dbReference type="OMA" id="IYCKKER"/>
<comment type="caution">
    <text evidence="3">The sequence shown here is derived from an EMBL/GenBank/DDBJ whole genome shotgun (WGS) entry which is preliminary data.</text>
</comment>
<dbReference type="VEuPathDB" id="AmoebaDB:NF0003190"/>
<dbReference type="RefSeq" id="XP_044558226.1">
    <property type="nucleotide sequence ID" value="XM_044712047.1"/>
</dbReference>
<feature type="compositionally biased region" description="Low complexity" evidence="1">
    <location>
        <begin position="263"/>
        <end position="276"/>
    </location>
</feature>
<dbReference type="Pfam" id="PF00621">
    <property type="entry name" value="RhoGEF"/>
    <property type="match status" value="1"/>
</dbReference>
<proteinExistence type="predicted"/>
<feature type="compositionally biased region" description="Polar residues" evidence="1">
    <location>
        <begin position="253"/>
        <end position="262"/>
    </location>
</feature>
<dbReference type="OrthoDB" id="660555at2759"/>
<feature type="compositionally biased region" description="Low complexity" evidence="1">
    <location>
        <begin position="29"/>
        <end position="96"/>
    </location>
</feature>
<dbReference type="VEuPathDB" id="AmoebaDB:NfTy_091310"/>
<name>A0A6A5B3D9_NAEFO</name>
<dbReference type="Gene3D" id="1.20.900.10">
    <property type="entry name" value="Dbl homology (DH) domain"/>
    <property type="match status" value="1"/>
</dbReference>
<dbReference type="InterPro" id="IPR035899">
    <property type="entry name" value="DBL_dom_sf"/>
</dbReference>
<dbReference type="InterPro" id="IPR051092">
    <property type="entry name" value="FYVE_RhoGEF_PH"/>
</dbReference>
<dbReference type="GO" id="GO:0005737">
    <property type="term" value="C:cytoplasm"/>
    <property type="evidence" value="ECO:0007669"/>
    <property type="project" value="TreeGrafter"/>
</dbReference>
<feature type="compositionally biased region" description="Low complexity" evidence="1">
    <location>
        <begin position="283"/>
        <end position="293"/>
    </location>
</feature>
<feature type="compositionally biased region" description="Low complexity" evidence="1">
    <location>
        <begin position="127"/>
        <end position="144"/>
    </location>
</feature>
<evidence type="ECO:0000256" key="1">
    <source>
        <dbReference type="SAM" id="MobiDB-lite"/>
    </source>
</evidence>
<accession>A0A6A5B3D9</accession>
<dbReference type="InterPro" id="IPR011993">
    <property type="entry name" value="PH-like_dom_sf"/>
</dbReference>
<dbReference type="VEuPathDB" id="AmoebaDB:FDP41_008217"/>
<dbReference type="GeneID" id="68115435"/>
<reference evidence="3 4" key="1">
    <citation type="journal article" date="2019" name="Sci. Rep.">
        <title>Nanopore sequencing improves the draft genome of the human pathogenic amoeba Naegleria fowleri.</title>
        <authorList>
            <person name="Liechti N."/>
            <person name="Schurch N."/>
            <person name="Bruggmann R."/>
            <person name="Wittwer M."/>
        </authorList>
    </citation>
    <scope>NUCLEOTIDE SEQUENCE [LARGE SCALE GENOMIC DNA]</scope>
    <source>
        <strain evidence="3 4">ATCC 30894</strain>
    </source>
</reference>
<feature type="region of interest" description="Disordered" evidence="1">
    <location>
        <begin position="882"/>
        <end position="944"/>
    </location>
</feature>
<dbReference type="EMBL" id="VFQX01000060">
    <property type="protein sequence ID" value="KAF0973513.1"/>
    <property type="molecule type" value="Genomic_DNA"/>
</dbReference>
<dbReference type="SMART" id="SM00325">
    <property type="entry name" value="RhoGEF"/>
    <property type="match status" value="1"/>
</dbReference>
<dbReference type="Proteomes" id="UP000444721">
    <property type="component" value="Unassembled WGS sequence"/>
</dbReference>
<feature type="compositionally biased region" description="Low complexity" evidence="1">
    <location>
        <begin position="234"/>
        <end position="244"/>
    </location>
</feature>
<dbReference type="PANTHER" id="PTHR12673:SF159">
    <property type="entry name" value="LD03170P"/>
    <property type="match status" value="1"/>
</dbReference>
<feature type="region of interest" description="Disordered" evidence="1">
    <location>
        <begin position="970"/>
        <end position="1033"/>
    </location>
</feature>
<feature type="region of interest" description="Disordered" evidence="1">
    <location>
        <begin position="191"/>
        <end position="366"/>
    </location>
</feature>
<dbReference type="PROSITE" id="PS50010">
    <property type="entry name" value="DH_2"/>
    <property type="match status" value="1"/>
</dbReference>
<keyword evidence="4" id="KW-1185">Reference proteome</keyword>
<dbReference type="GO" id="GO:0005085">
    <property type="term" value="F:guanyl-nucleotide exchange factor activity"/>
    <property type="evidence" value="ECO:0007669"/>
    <property type="project" value="InterPro"/>
</dbReference>
<dbReference type="SUPFAM" id="SSF50729">
    <property type="entry name" value="PH domain-like"/>
    <property type="match status" value="1"/>
</dbReference>
<dbReference type="AlphaFoldDB" id="A0A6A5B3D9"/>
<feature type="compositionally biased region" description="Polar residues" evidence="1">
    <location>
        <begin position="894"/>
        <end position="918"/>
    </location>
</feature>
<gene>
    <name evidence="3" type="ORF">FDP41_008217</name>
</gene>
<feature type="compositionally biased region" description="Polar residues" evidence="1">
    <location>
        <begin position="294"/>
        <end position="315"/>
    </location>
</feature>
<sequence length="1033" mass="114391">MSTPSTTSPPPPPRRHQTTAFLVLPPPTNSSSSSPNNNSYNNNKSPNSSSPSSTKSLSTKTIVIPTTTTTTSTLPLSTSPQQQLNQKSSPTTGTSPPTLPSRMGRERSGGMVSSPPPPLPPRTNLRSKTTIGNTTTTSTTASSSPPIACTMIPQHVISATNVGMSVGMNIGGGVITNGQDGNLYVKSTVKSENKPSVTIVHRVPQPSKASSSSDPNLTELKKVSIHLTSANHPSNTTTSSSSSSDGPLDSKTLKNGDSPQTHSNPSSMTTTTTTTTTPPPPLNSKSSLPKLNLQQVSNSIGGPTVSPTNNNSQHSPQKRDTDESMHNSSEQEDDTLSVHDDEGVAVPSKLPPPPPPRKKVKTEEEKELERKELRWEVIAEIIKTEENYVEGLNHLERFYIKPLRALGSDTQHIKPVITQKDLSYIFDKMTVIKSVNEGFLKQLKMLDLSFETQDDPTKSIGLFFKRTLPMFKVYTDYVNNYNSIAARVKDMMKENPSFDSYMNEMERNARKQGKVGFFSYMIQPVQRLPRYTLLVNELLKHTPETHPDYKNLCDACELSKQVSSHVNSAMNVLQNQLKMTEINSSILKLDESIGSTFIKPSRTFVLEGEDFLVSEYALGKKAKKANKCTVYLLSDLILITKKGKYLNHVYLKNELNLSTFKHPWLFYDLENNKQEFEIISDEATYVIVCPTAIACNEWIEKINQNTCCNAAPGKEIRANRLTHSKIRKVANEENMYIIDFENNDYCMCYSPKDKCTIKISKKDVTIRDATTEDETTFGVSLDEDSNDDRTTVSSETTDSQIFGENNITHSTSISDFSMDMSEEDRTLKSPRSARGFNPLRGLQDLKVFSSRQKLTTLSAGKPTLNGEDKVHDIHSIISASVDTPTDHDFHSRRSLQSDTPFRSDTIASSSSHNRQSLIPHSITRMTDGRTLNHSHPQLSPRNLTEDYVPTLPIIKKNPDFLQTIEERKKTLIRRDPPVPLSPGNNNGGSSSGFEKSATSTRPPWLAELEGKKLSKVIPGEQDYVYSSPKTPVQ</sequence>
<dbReference type="SUPFAM" id="SSF48065">
    <property type="entry name" value="DBL homology domain (DH-domain)"/>
    <property type="match status" value="1"/>
</dbReference>
<feature type="compositionally biased region" description="Polar residues" evidence="1">
    <location>
        <begin position="207"/>
        <end position="216"/>
    </location>
</feature>
<evidence type="ECO:0000313" key="4">
    <source>
        <dbReference type="Proteomes" id="UP000444721"/>
    </source>
</evidence>
<feature type="region of interest" description="Disordered" evidence="1">
    <location>
        <begin position="1"/>
        <end position="147"/>
    </location>
</feature>